<proteinExistence type="predicted"/>
<organism evidence="2 3">
    <name type="scientific">Ensete ventricosum</name>
    <name type="common">Abyssinian banana</name>
    <name type="synonym">Musa ensete</name>
    <dbReference type="NCBI Taxonomy" id="4639"/>
    <lineage>
        <taxon>Eukaryota</taxon>
        <taxon>Viridiplantae</taxon>
        <taxon>Streptophyta</taxon>
        <taxon>Embryophyta</taxon>
        <taxon>Tracheophyta</taxon>
        <taxon>Spermatophyta</taxon>
        <taxon>Magnoliopsida</taxon>
        <taxon>Liliopsida</taxon>
        <taxon>Zingiberales</taxon>
        <taxon>Musaceae</taxon>
        <taxon>Ensete</taxon>
    </lineage>
</organism>
<comment type="caution">
    <text evidence="2">The sequence shown here is derived from an EMBL/GenBank/DDBJ whole genome shotgun (WGS) entry which is preliminary data.</text>
</comment>
<name>A0A426ZYG9_ENSVE</name>
<dbReference type="InterPro" id="IPR003029">
    <property type="entry name" value="S1_domain"/>
</dbReference>
<evidence type="ECO:0000259" key="1">
    <source>
        <dbReference type="Pfam" id="PF00575"/>
    </source>
</evidence>
<dbReference type="EMBL" id="AMZH03004512">
    <property type="protein sequence ID" value="RRT68982.1"/>
    <property type="molecule type" value="Genomic_DNA"/>
</dbReference>
<dbReference type="Gene3D" id="2.40.50.140">
    <property type="entry name" value="Nucleic acid-binding proteins"/>
    <property type="match status" value="1"/>
</dbReference>
<sequence>IKITAKDSSSLEKSKAIIANLTMVPTVGDIYRSDVIGGGLCHISELSSTWLAKAEDVRTISCVVNVGDRVDVKLIEVS</sequence>
<evidence type="ECO:0000313" key="2">
    <source>
        <dbReference type="EMBL" id="RRT68982.1"/>
    </source>
</evidence>
<feature type="non-terminal residue" evidence="2">
    <location>
        <position position="1"/>
    </location>
</feature>
<dbReference type="Pfam" id="PF00575">
    <property type="entry name" value="S1"/>
    <property type="match status" value="1"/>
</dbReference>
<dbReference type="Proteomes" id="UP000287651">
    <property type="component" value="Unassembled WGS sequence"/>
</dbReference>
<feature type="domain" description="S1 motif" evidence="1">
    <location>
        <begin position="39"/>
        <end position="77"/>
    </location>
</feature>
<gene>
    <name evidence="2" type="ORF">B296_00037846</name>
</gene>
<protein>
    <recommendedName>
        <fullName evidence="1">S1 motif domain-containing protein</fullName>
    </recommendedName>
</protein>
<dbReference type="GO" id="GO:0003676">
    <property type="term" value="F:nucleic acid binding"/>
    <property type="evidence" value="ECO:0007669"/>
    <property type="project" value="InterPro"/>
</dbReference>
<dbReference type="AlphaFoldDB" id="A0A426ZYG9"/>
<evidence type="ECO:0000313" key="3">
    <source>
        <dbReference type="Proteomes" id="UP000287651"/>
    </source>
</evidence>
<accession>A0A426ZYG9</accession>
<dbReference type="InterPro" id="IPR012340">
    <property type="entry name" value="NA-bd_OB-fold"/>
</dbReference>
<reference evidence="2 3" key="1">
    <citation type="journal article" date="2014" name="Agronomy (Basel)">
        <title>A Draft Genome Sequence for Ensete ventricosum, the Drought-Tolerant Tree Against Hunger.</title>
        <authorList>
            <person name="Harrison J."/>
            <person name="Moore K.A."/>
            <person name="Paszkiewicz K."/>
            <person name="Jones T."/>
            <person name="Grant M."/>
            <person name="Ambacheew D."/>
            <person name="Muzemil S."/>
            <person name="Studholme D.J."/>
        </authorList>
    </citation>
    <scope>NUCLEOTIDE SEQUENCE [LARGE SCALE GENOMIC DNA]</scope>
</reference>